<organism evidence="4 5">
    <name type="scientific">Boletus reticuloceps</name>
    <dbReference type="NCBI Taxonomy" id="495285"/>
    <lineage>
        <taxon>Eukaryota</taxon>
        <taxon>Fungi</taxon>
        <taxon>Dikarya</taxon>
        <taxon>Basidiomycota</taxon>
        <taxon>Agaricomycotina</taxon>
        <taxon>Agaricomycetes</taxon>
        <taxon>Agaricomycetidae</taxon>
        <taxon>Boletales</taxon>
        <taxon>Boletineae</taxon>
        <taxon>Boletaceae</taxon>
        <taxon>Boletoideae</taxon>
        <taxon>Boletus</taxon>
    </lineage>
</organism>
<feature type="domain" description="Ras-GAP" evidence="3">
    <location>
        <begin position="937"/>
        <end position="1129"/>
    </location>
</feature>
<dbReference type="PROSITE" id="PS50018">
    <property type="entry name" value="RAS_GTPASE_ACTIV_2"/>
    <property type="match status" value="1"/>
</dbReference>
<name>A0A8I3ADL0_9AGAM</name>
<dbReference type="OrthoDB" id="28245at2759"/>
<dbReference type="InterPro" id="IPR016024">
    <property type="entry name" value="ARM-type_fold"/>
</dbReference>
<dbReference type="SUPFAM" id="SSF48371">
    <property type="entry name" value="ARM repeat"/>
    <property type="match status" value="2"/>
</dbReference>
<dbReference type="Gene3D" id="3.40.525.10">
    <property type="entry name" value="CRAL-TRIO lipid binding domain"/>
    <property type="match status" value="1"/>
</dbReference>
<evidence type="ECO:0000313" key="4">
    <source>
        <dbReference type="EMBL" id="KAG6378590.1"/>
    </source>
</evidence>
<evidence type="ECO:0000256" key="2">
    <source>
        <dbReference type="ARBA" id="ARBA00022553"/>
    </source>
</evidence>
<dbReference type="InterPro" id="IPR036865">
    <property type="entry name" value="CRAL-TRIO_dom_sf"/>
</dbReference>
<dbReference type="InterPro" id="IPR001251">
    <property type="entry name" value="CRAL-TRIO_dom"/>
</dbReference>
<accession>A0A8I3ADL0</accession>
<evidence type="ECO:0000313" key="5">
    <source>
        <dbReference type="Proteomes" id="UP000683000"/>
    </source>
</evidence>
<proteinExistence type="predicted"/>
<evidence type="ECO:0000259" key="3">
    <source>
        <dbReference type="PROSITE" id="PS50018"/>
    </source>
</evidence>
<dbReference type="Gene3D" id="2.30.29.30">
    <property type="entry name" value="Pleckstrin-homology domain (PH domain)/Phosphotyrosine-binding domain (PTB)"/>
    <property type="match status" value="1"/>
</dbReference>
<protein>
    <recommendedName>
        <fullName evidence="3">Ras-GAP domain-containing protein</fullName>
    </recommendedName>
</protein>
<dbReference type="Gene3D" id="1.10.506.10">
    <property type="entry name" value="GTPase Activation - p120gap, domain 1"/>
    <property type="match status" value="2"/>
</dbReference>
<dbReference type="PROSITE" id="PS00509">
    <property type="entry name" value="RAS_GTPASE_ACTIV_1"/>
    <property type="match status" value="1"/>
</dbReference>
<dbReference type="SUPFAM" id="SSF48350">
    <property type="entry name" value="GTPase activation domain, GAP"/>
    <property type="match status" value="1"/>
</dbReference>
<dbReference type="PANTHER" id="PTHR10194">
    <property type="entry name" value="RAS GTPASE-ACTIVATING PROTEINS"/>
    <property type="match status" value="1"/>
</dbReference>
<keyword evidence="1" id="KW-0343">GTPase activation</keyword>
<dbReference type="Pfam" id="PF00616">
    <property type="entry name" value="RasGAP"/>
    <property type="match status" value="1"/>
</dbReference>
<gene>
    <name evidence="4" type="ORF">JVT61DRAFT_12857</name>
</gene>
<dbReference type="InterPro" id="IPR023152">
    <property type="entry name" value="RasGAP_CS"/>
</dbReference>
<comment type="caution">
    <text evidence="4">The sequence shown here is derived from an EMBL/GenBank/DDBJ whole genome shotgun (WGS) entry which is preliminary data.</text>
</comment>
<dbReference type="InterPro" id="IPR011993">
    <property type="entry name" value="PH-like_dom_sf"/>
</dbReference>
<dbReference type="InterPro" id="IPR001936">
    <property type="entry name" value="RasGAP_dom"/>
</dbReference>
<dbReference type="EMBL" id="JAGFBS010000006">
    <property type="protein sequence ID" value="KAG6378590.1"/>
    <property type="molecule type" value="Genomic_DNA"/>
</dbReference>
<dbReference type="InterPro" id="IPR008936">
    <property type="entry name" value="Rho_GTPase_activation_prot"/>
</dbReference>
<keyword evidence="5" id="KW-1185">Reference proteome</keyword>
<reference evidence="4" key="1">
    <citation type="submission" date="2021-03" db="EMBL/GenBank/DDBJ databases">
        <title>Evolutionary innovations through gain and loss of genes in the ectomycorrhizal Boletales.</title>
        <authorList>
            <person name="Wu G."/>
            <person name="Miyauchi S."/>
            <person name="Morin E."/>
            <person name="Yang Z.-L."/>
            <person name="Xu J."/>
            <person name="Martin F.M."/>
        </authorList>
    </citation>
    <scope>NUCLEOTIDE SEQUENCE</scope>
    <source>
        <strain evidence="4">BR01</strain>
    </source>
</reference>
<dbReference type="GO" id="GO:0005096">
    <property type="term" value="F:GTPase activator activity"/>
    <property type="evidence" value="ECO:0007669"/>
    <property type="project" value="UniProtKB-KW"/>
</dbReference>
<dbReference type="InterPro" id="IPR039360">
    <property type="entry name" value="Ras_GTPase"/>
</dbReference>
<dbReference type="PANTHER" id="PTHR10194:SF142">
    <property type="entry name" value="NEUROFIBROMIN"/>
    <property type="match status" value="1"/>
</dbReference>
<sequence length="2314" mass="259469">MDRSRLVQVLHELSSLLVNMKKQAQAAVAIPLRMALWNWVELYPQEYNEAVRTRGKLEGSAERVFDLLYLANEHGRERALWPTLTILSSLWTDRLTTDYQIDTHSRTVNFMQLQKSSSHRKDVRISPEGELPLRHLATDIAHEIKVTISAGVKQKPFWESFDEIDIGTYAEALVAVFRFLPADETLPLFVACLEPERADAVKICAIKAASILASEAARLPWQPSMEKLRRIIALRSRRIYETASIRRSEVDTNGNVRRAATRPKAKRFTSETLTDKDLLLLAILALWRADFSYSMLPIDEEDSLQWSITFTHVWDSEADTSVKISAATTFQCLVDMFFRMSPEDPDYAYFEDRLKQSLATALLCQSKKLLMTRLEPDSQRLWIAVCHQIMETYHRKSQGDHAKRLQFNPDRVPAFALSEISFLVSLTSVNSEVSQLAAQGLRLIAQAERHPDAPVNMGLTEEERSKRNPIYEQLGDPSVIVVGRIREQKRVRKLLRLVAYTSPINIAVWEECFWRWSALSEFVVPNPLASIAAFDEIYLSKQEQNLLLEEKFFQWRNLTLFLAAFGGATVQDEHEPGALTSVIPAEFLPDEMRVLRDPGELVNIFIEFLTAALVDDTIRVREVAREALGSELSPRLFARLFKHLDEITRNITEGAGSEFKDEYGLFLDQLISVLKSLVDNAQLPSDEALSIDLGSLLRVLVGFISRFNDPASYRVRIKFCSLVCSVCERTDALTVRKDDPSRNRILDAIMEWFQDPLLNVESDIIQLQYDINMFALRTVVQLLDRLKLQPIDTSVPHDGDDLGHSVSRLFIRYSHVLLRALELCQSDQPTSDSTSDVLSVQKRMSTSQKEADVRELVITGLSHLVIANSENGVKHCIALAYDSDFRKRTIFVHVFARVLGKGTKFEPQRDPELQARRNQLREMVLAMVICECCPASEVDMMISVLMNIFDTRASLVALLKTMIDREIAHTASDADLFRSNSTCTRFLSAFAKIHGYNYLRSLILPLLKTMTSMPPGHAYDLDPAKTSKYKLEQNQRDVEFIASSFLEIIGSSVPALPPMFREVCAHLAKAVYQVWPESKFAALGAFIFLRFISPAVVAPEIVDVEVPKDDGVIRRGLMIIAKVVQNLANNIFFAKEAHMVCLNEFLKANITNVTRFLSEVNKYSATAADEDGGEWLGTTADDTDMIVLHRFLDKHADKIGKELLSYVKPNNEDDSAIMGARSAWDELCNLLVELEDAPAAPRLSTLPSSDHKEFIDLMNRCCHRSIEPVRDIFVSADVAEDVPAVFVLRVCKIDVEALDVELLMYHTLKTLTSPEYGEREYEIILDCTSFTSTSEIPVQWLKTCTQLLPMDVRQRFMNGYFLNANSLTQRYLRRVYNISAGTILSNGIKACSSVTELLQYVPQSCLPALECPTSLEHESNTAFTEVTMRQAHDIRMPVNMEVALTHIRITSIRAVVISPSLSCKSTEIISLADVSDAYNVSTGLNPHEFIIRLSRQGVTSYFSSPYRDNIVKAIRSAKSQLRDSQVLRIERFPRFSNISTTLLHVGMININSDQEELRGAAYDLLGAICSYLDYDKNPIIASKAGIIPGDLSTFVTSLSERLAGFAPKLTLDFLTVISTGMDKAGIAQRINCLQYMSPWVRNLAHFCNPSNPLYEHSGARLRDCIRTLIDLTIADLEVSSMIHRYIWVEMGRLDVTLVNVVLDELIRAAADGGIGSRRCETIARTAAALASINVRGKLFSKLRKALGKTSLKPSRTLPENVHWNEIATLTRFALIASNHSKQAAFDQLYVPDICHIVTLVAGIGQTLVRKSVYGIIMNFLQSLFLARAEDASGPDLRALMDELITIESLQLFGLTRQSITSEYCNYDPHNDKAMIDSQEALTRLLVRIIEVTAGSKGVLNVWRARWMSLATSTAFQLPTAIQARAFLVLGTLATSEVDDDLVYQMLVAFKTALGQSTETDTIAVVCMLRCICKVVPSLPEGSRYLCQVFWLAVALLQSSYTSIYAEAADLLRATTGTLELHGAFDENTIPNVLLDGRTQLEDTVCQLDRLLCLSFESSFSFSLAAIIFKGVRHSQLKSSAETVLRSLLSVAVRCGEQPPEGASYVLSPDALGYFIALIPFSTTRESYIRLLQDCRAEEFAPTTRPSRDSDFVPRVEVDMLPIMDSTAALLVVSFVTTMLMTAQGDDTETEMLYNLLLDVGTAYPELLSMIYDTLQDRIKETFAVSGNASIIRAVSNIFRLSQDPLRALSVQGGSMSTLSTVDEGNGPQGLKKRLEELNMEGLATSFQFLAPNRSHWSRIAAWISELVLKIVGLE</sequence>
<dbReference type="Proteomes" id="UP000683000">
    <property type="component" value="Unassembled WGS sequence"/>
</dbReference>
<dbReference type="SMART" id="SM00323">
    <property type="entry name" value="RasGAP"/>
    <property type="match status" value="1"/>
</dbReference>
<dbReference type="Pfam" id="PF13716">
    <property type="entry name" value="CRAL_TRIO_2"/>
    <property type="match status" value="1"/>
</dbReference>
<evidence type="ECO:0000256" key="1">
    <source>
        <dbReference type="ARBA" id="ARBA00022468"/>
    </source>
</evidence>
<keyword evidence="2" id="KW-0597">Phosphoprotein</keyword>